<protein>
    <submittedName>
        <fullName evidence="1">Uncharacterized protein</fullName>
    </submittedName>
</protein>
<dbReference type="EMBL" id="AP022822">
    <property type="protein sequence ID" value="BCA86631.1"/>
    <property type="molecule type" value="Genomic_DNA"/>
</dbReference>
<dbReference type="Proteomes" id="UP000502998">
    <property type="component" value="Chromosome"/>
</dbReference>
<dbReference type="KEGG" id="esg:EsVE80_21540"/>
<sequence>MTKSEIFKLAHTWTKKAFEDNRAEGSYLAHFSKFLQRAYQVAKQAVPEDAVAFGSSNTQFKGVKIWFAAKEYGVGRKAQREAQGKLAVKMMNDVQVRKETEKAVLLTFNTAYGESKKWFPKSVLVA</sequence>
<dbReference type="RefSeq" id="WP_173103754.1">
    <property type="nucleotide sequence ID" value="NZ_AP022822.1"/>
</dbReference>
<accession>A0A679IP34</accession>
<dbReference type="AlphaFoldDB" id="A0A679IP34"/>
<keyword evidence="2" id="KW-1185">Reference proteome</keyword>
<organism evidence="1 2">
    <name type="scientific">Enterococcus saigonensis</name>
    <dbReference type="NCBI Taxonomy" id="1805431"/>
    <lineage>
        <taxon>Bacteria</taxon>
        <taxon>Bacillati</taxon>
        <taxon>Bacillota</taxon>
        <taxon>Bacilli</taxon>
        <taxon>Lactobacillales</taxon>
        <taxon>Enterococcaceae</taxon>
        <taxon>Enterococcus</taxon>
    </lineage>
</organism>
<evidence type="ECO:0000313" key="1">
    <source>
        <dbReference type="EMBL" id="BCA86631.1"/>
    </source>
</evidence>
<name>A0A679IP34_9ENTE</name>
<gene>
    <name evidence="1" type="ORF">EsVE80_21540</name>
</gene>
<evidence type="ECO:0000313" key="2">
    <source>
        <dbReference type="Proteomes" id="UP000502998"/>
    </source>
</evidence>
<reference evidence="1 2" key="1">
    <citation type="submission" date="2020-02" db="EMBL/GenBank/DDBJ databases">
        <title>Characterization of vanA genotype vancomycin-resistant Enterococcus saigonensis VE80.</title>
        <authorList>
            <person name="Harada T."/>
            <person name="Motooka D."/>
            <person name="Nakamura S."/>
            <person name="Yamamoto Y."/>
            <person name="Kawahara R."/>
            <person name="Kawatsu K."/>
        </authorList>
    </citation>
    <scope>NUCLEOTIDE SEQUENCE [LARGE SCALE GENOMIC DNA]</scope>
    <source>
        <strain evidence="1 2">VE80</strain>
    </source>
</reference>
<proteinExistence type="predicted"/>